<dbReference type="InterPro" id="IPR006134">
    <property type="entry name" value="DNA-dir_DNA_pol_B_multi_dom"/>
</dbReference>
<evidence type="ECO:0000256" key="5">
    <source>
        <dbReference type="ARBA" id="ARBA00022705"/>
    </source>
</evidence>
<dbReference type="InterPro" id="IPR036397">
    <property type="entry name" value="RNaseH_sf"/>
</dbReference>
<dbReference type="SMART" id="SM00486">
    <property type="entry name" value="POLBc"/>
    <property type="match status" value="1"/>
</dbReference>
<keyword evidence="9" id="KW-1194">Viral DNA replication</keyword>
<dbReference type="GO" id="GO:0004518">
    <property type="term" value="F:nuclease activity"/>
    <property type="evidence" value="ECO:0007669"/>
    <property type="project" value="UniProtKB-KW"/>
</dbReference>
<dbReference type="GO" id="GO:0016787">
    <property type="term" value="F:hydrolase activity"/>
    <property type="evidence" value="ECO:0007669"/>
    <property type="project" value="UniProtKB-KW"/>
</dbReference>
<dbReference type="SUPFAM" id="SSF53098">
    <property type="entry name" value="Ribonuclease H-like"/>
    <property type="match status" value="1"/>
</dbReference>
<evidence type="ECO:0000256" key="10">
    <source>
        <dbReference type="ARBA" id="ARBA00023125"/>
    </source>
</evidence>
<dbReference type="Pfam" id="PF00136">
    <property type="entry name" value="DNA_pol_B"/>
    <property type="match status" value="1"/>
</dbReference>
<name>A0A1S6UAM2_9CAUD</name>
<dbReference type="InterPro" id="IPR043502">
    <property type="entry name" value="DNA/RNA_pol_sf"/>
</dbReference>
<dbReference type="OrthoDB" id="165at10239"/>
<dbReference type="EC" id="2.7.7.7" evidence="2"/>
<feature type="domain" description="DNA-directed DNA polymerase family B multifunctional" evidence="12">
    <location>
        <begin position="652"/>
        <end position="735"/>
    </location>
</feature>
<dbReference type="SUPFAM" id="SSF56672">
    <property type="entry name" value="DNA/RNA polymerases"/>
    <property type="match status" value="1"/>
</dbReference>
<evidence type="ECO:0000256" key="8">
    <source>
        <dbReference type="ARBA" id="ARBA00022932"/>
    </source>
</evidence>
<evidence type="ECO:0000256" key="11">
    <source>
        <dbReference type="ARBA" id="ARBA00049244"/>
    </source>
</evidence>
<keyword evidence="8" id="KW-0239">DNA-directed DNA polymerase</keyword>
<sequence>MYIDGYMDRKRTGEVLHVAERVNGQRILREIEPVYEYYVESPYGTFKTINGTLAERFEFTRYSEMKKQMDTLPSTAQIFEADCNVTFKTLAKHYMGKSSPDLNIVFFDIETDFHPKFGYASPSDPFNRVTAISLYQSWTGKDYVLTMAPSEMEIVEAQDIINRLNAETDDPNSTVVLYTDECEMFSDFFDLIEDSDVLSGWNSEFYDIPYMVNRTRKLFNEATLARWCLWNRKPNPREADMFGKTIVTYDLVGRVHLDYLALYKKHAGQVEQSYKLDYIAEKVTGENKVAYDGSLDKLYREDYLRFLRYSKQDSILLKKIDDKMDFINLHNRLAHKECVLISTTMGSVALIDTAIINLAHKRGEVVFNKRKLDDDEDDFDYQEYEMDYEDEDEDNDEPKAGSKAAGAWVQDPVLGLIDFLGCVDFNSLYPTVLRALGMSTECILGQLRQTYTDAYLAERIEEQRMKYRGKGRFEPKWTEAWHGLFASVEFTMVREKSDGIITVDLEDGSSFQATGAELYDIIYGEGSTIVLSANGTLFDKTKYGVIPEILTIWYSERKAQQKMVIDYKHLATDGWELAEEIVSELEEALKSLQYGDKIHKTNLHEDDPVYLIRLALAKGDIEGTAKLIAENGMRFEGGKVFAPESDKKYCKTQSAFWKQNQQIRKILLNSLYGALLNKGSRFFDKRLGQSVTLTGRSMTKHLASKINEVCTETYDHSGGVVVYGDTDSVYFSVAHYYKENDIPFDMSKEEVIELYQMIGDTVGASFPSFMDETFNTGIDNGKIVGADLEMVGSRGLFLKKKRYAILKYWEDGFRLDVDGKPGKVKAMGLEIKRSDTPKYIQNFLEDTLTALLVGAEEEELRAKVREFKKLFKDRPSFEKGQPKTVKNYSNKFKEYEETGQCRVGHVLAAIQWNKLRTIYDDMSVPEATDGTKVIVCKLKPNPYGIKSVGYPIDCTEYLPEWFLSLPFDDDDMEKAVLTKKLGNIFGILDMDLAINEKSSIELNTGFFAWS</sequence>
<dbReference type="Proteomes" id="UP000221837">
    <property type="component" value="Genome"/>
</dbReference>
<dbReference type="EMBL" id="KY630187">
    <property type="protein sequence ID" value="AQW88786.1"/>
    <property type="molecule type" value="Genomic_DNA"/>
</dbReference>
<keyword evidence="4" id="KW-0548">Nucleotidyltransferase</keyword>
<evidence type="ECO:0000313" key="14">
    <source>
        <dbReference type="EMBL" id="AQW88786.1"/>
    </source>
</evidence>
<protein>
    <recommendedName>
        <fullName evidence="2">DNA-directed DNA polymerase</fullName>
        <ecNumber evidence="2">2.7.7.7</ecNumber>
    </recommendedName>
</protein>
<evidence type="ECO:0000256" key="7">
    <source>
        <dbReference type="ARBA" id="ARBA00022801"/>
    </source>
</evidence>
<dbReference type="GO" id="GO:0003677">
    <property type="term" value="F:DNA binding"/>
    <property type="evidence" value="ECO:0007669"/>
    <property type="project" value="UniProtKB-KW"/>
</dbReference>
<dbReference type="GO" id="GO:0003887">
    <property type="term" value="F:DNA-directed DNA polymerase activity"/>
    <property type="evidence" value="ECO:0007669"/>
    <property type="project" value="UniProtKB-KW"/>
</dbReference>
<feature type="domain" description="DNA-directed DNA polymerase family B exonuclease" evidence="13">
    <location>
        <begin position="76"/>
        <end position="279"/>
    </location>
</feature>
<comment type="similarity">
    <text evidence="1">Belongs to the DNA polymerase type-B family.</text>
</comment>
<dbReference type="InterPro" id="IPR006172">
    <property type="entry name" value="DNA-dir_DNA_pol_B"/>
</dbReference>
<keyword evidence="6" id="KW-0540">Nuclease</keyword>
<organism evidence="14 15">
    <name type="scientific">Serratia phage BF</name>
    <dbReference type="NCBI Taxonomy" id="1962671"/>
    <lineage>
        <taxon>Viruses</taxon>
        <taxon>Duplodnaviria</taxon>
        <taxon>Heunggongvirae</taxon>
        <taxon>Uroviricota</taxon>
        <taxon>Caudoviricetes</taxon>
        <taxon>Eneladusvirus</taxon>
        <taxon>Eneladusvirus BF</taxon>
    </lineage>
</organism>
<accession>A0A1S6UAM2</accession>
<comment type="catalytic activity">
    <reaction evidence="11">
        <text>DNA(n) + a 2'-deoxyribonucleoside 5'-triphosphate = DNA(n+1) + diphosphate</text>
        <dbReference type="Rhea" id="RHEA:22508"/>
        <dbReference type="Rhea" id="RHEA-COMP:17339"/>
        <dbReference type="Rhea" id="RHEA-COMP:17340"/>
        <dbReference type="ChEBI" id="CHEBI:33019"/>
        <dbReference type="ChEBI" id="CHEBI:61560"/>
        <dbReference type="ChEBI" id="CHEBI:173112"/>
        <dbReference type="EC" id="2.7.7.7"/>
    </reaction>
</comment>
<dbReference type="GO" id="GO:0006261">
    <property type="term" value="P:DNA-templated DNA replication"/>
    <property type="evidence" value="ECO:0007669"/>
    <property type="project" value="TreeGrafter"/>
</dbReference>
<evidence type="ECO:0000256" key="9">
    <source>
        <dbReference type="ARBA" id="ARBA00023109"/>
    </source>
</evidence>
<dbReference type="PANTHER" id="PTHR10322">
    <property type="entry name" value="DNA POLYMERASE CATALYTIC SUBUNIT"/>
    <property type="match status" value="1"/>
</dbReference>
<dbReference type="Gene3D" id="3.30.420.10">
    <property type="entry name" value="Ribonuclease H-like superfamily/Ribonuclease H"/>
    <property type="match status" value="1"/>
</dbReference>
<keyword evidence="5" id="KW-0235">DNA replication</keyword>
<dbReference type="Gene3D" id="3.90.1600.10">
    <property type="entry name" value="Palm domain of DNA polymerase"/>
    <property type="match status" value="2"/>
</dbReference>
<dbReference type="Gene3D" id="1.20.1280.300">
    <property type="match status" value="1"/>
</dbReference>
<evidence type="ECO:0000256" key="3">
    <source>
        <dbReference type="ARBA" id="ARBA00022679"/>
    </source>
</evidence>
<dbReference type="InterPro" id="IPR012337">
    <property type="entry name" value="RNaseH-like_sf"/>
</dbReference>
<dbReference type="InterPro" id="IPR023211">
    <property type="entry name" value="DNA_pol_palm_dom_sf"/>
</dbReference>
<evidence type="ECO:0000256" key="1">
    <source>
        <dbReference type="ARBA" id="ARBA00005755"/>
    </source>
</evidence>
<keyword evidence="7" id="KW-0378">Hydrolase</keyword>
<dbReference type="Pfam" id="PF03104">
    <property type="entry name" value="DNA_pol_B_exo1"/>
    <property type="match status" value="1"/>
</dbReference>
<dbReference type="InterPro" id="IPR006133">
    <property type="entry name" value="DNA-dir_DNA_pol_B_exonuc"/>
</dbReference>
<gene>
    <name evidence="14" type="ORF">BF_0261</name>
</gene>
<evidence type="ECO:0000259" key="12">
    <source>
        <dbReference type="Pfam" id="PF00136"/>
    </source>
</evidence>
<proteinExistence type="inferred from homology"/>
<dbReference type="PANTHER" id="PTHR10322:SF23">
    <property type="entry name" value="DNA POLYMERASE DELTA CATALYTIC SUBUNIT"/>
    <property type="match status" value="1"/>
</dbReference>
<keyword evidence="15" id="KW-1185">Reference proteome</keyword>
<dbReference type="GO" id="GO:0000166">
    <property type="term" value="F:nucleotide binding"/>
    <property type="evidence" value="ECO:0007669"/>
    <property type="project" value="InterPro"/>
</dbReference>
<evidence type="ECO:0000313" key="15">
    <source>
        <dbReference type="Proteomes" id="UP000221837"/>
    </source>
</evidence>
<keyword evidence="10" id="KW-0238">DNA-binding</keyword>
<dbReference type="InterPro" id="IPR050240">
    <property type="entry name" value="DNA_pol_type-B"/>
</dbReference>
<dbReference type="GO" id="GO:0039693">
    <property type="term" value="P:viral DNA genome replication"/>
    <property type="evidence" value="ECO:0007669"/>
    <property type="project" value="UniProtKB-KW"/>
</dbReference>
<evidence type="ECO:0000259" key="13">
    <source>
        <dbReference type="Pfam" id="PF03104"/>
    </source>
</evidence>
<dbReference type="Gene3D" id="3.30.342.10">
    <property type="entry name" value="DNA Polymerase, chain B, domain 1"/>
    <property type="match status" value="1"/>
</dbReference>
<evidence type="ECO:0000256" key="6">
    <source>
        <dbReference type="ARBA" id="ARBA00022722"/>
    </source>
</evidence>
<reference evidence="14" key="1">
    <citation type="submission" date="2017-02" db="EMBL/GenBank/DDBJ databases">
        <title>Genome sequence of Serratia marcescens phage BF.</title>
        <authorList>
            <person name="Casey E."/>
            <person name="Fitzgerald B."/>
            <person name="Mahony J."/>
            <person name="Lugli G."/>
            <person name="Ventura M."/>
            <person name="van Sinderen D."/>
        </authorList>
    </citation>
    <scope>NUCLEOTIDE SEQUENCE [LARGE SCALE GENOMIC DNA]</scope>
</reference>
<evidence type="ECO:0000256" key="2">
    <source>
        <dbReference type="ARBA" id="ARBA00012417"/>
    </source>
</evidence>
<keyword evidence="3" id="KW-0808">Transferase</keyword>
<evidence type="ECO:0000256" key="4">
    <source>
        <dbReference type="ARBA" id="ARBA00022695"/>
    </source>
</evidence>